<dbReference type="PANTHER" id="PTHR33327">
    <property type="entry name" value="ENDONUCLEASE"/>
    <property type="match status" value="1"/>
</dbReference>
<accession>A0A4Y2DG28</accession>
<dbReference type="PANTHER" id="PTHR33327:SF3">
    <property type="entry name" value="RNA-DIRECTED DNA POLYMERASE"/>
    <property type="match status" value="1"/>
</dbReference>
<keyword evidence="3" id="KW-1185">Reference proteome</keyword>
<name>A0A4Y2DG28_ARAVE</name>
<organism evidence="2 3">
    <name type="scientific">Araneus ventricosus</name>
    <name type="common">Orbweaver spider</name>
    <name type="synonym">Epeira ventricosa</name>
    <dbReference type="NCBI Taxonomy" id="182803"/>
    <lineage>
        <taxon>Eukaryota</taxon>
        <taxon>Metazoa</taxon>
        <taxon>Ecdysozoa</taxon>
        <taxon>Arthropoda</taxon>
        <taxon>Chelicerata</taxon>
        <taxon>Arachnida</taxon>
        <taxon>Araneae</taxon>
        <taxon>Araneomorphae</taxon>
        <taxon>Entelegynae</taxon>
        <taxon>Araneoidea</taxon>
        <taxon>Araneidae</taxon>
        <taxon>Araneus</taxon>
    </lineage>
</organism>
<feature type="domain" description="DUF7041" evidence="1">
    <location>
        <begin position="20"/>
        <end position="101"/>
    </location>
</feature>
<dbReference type="Proteomes" id="UP000499080">
    <property type="component" value="Unassembled WGS sequence"/>
</dbReference>
<comment type="caution">
    <text evidence="2">The sequence shown here is derived from an EMBL/GenBank/DDBJ whole genome shotgun (WGS) entry which is preliminary data.</text>
</comment>
<dbReference type="EMBL" id="BGPR01166669">
    <property type="protein sequence ID" value="GBM15762.1"/>
    <property type="molecule type" value="Genomic_DNA"/>
</dbReference>
<dbReference type="OrthoDB" id="775972at2759"/>
<evidence type="ECO:0000313" key="2">
    <source>
        <dbReference type="EMBL" id="GBM15762.1"/>
    </source>
</evidence>
<dbReference type="InterPro" id="IPR021109">
    <property type="entry name" value="Peptidase_aspartic_dom_sf"/>
</dbReference>
<dbReference type="AlphaFoldDB" id="A0A4Y2DG28"/>
<protein>
    <recommendedName>
        <fullName evidence="1">DUF7041 domain-containing protein</fullName>
    </recommendedName>
</protein>
<dbReference type="InterPro" id="IPR055469">
    <property type="entry name" value="DUF7041"/>
</dbReference>
<evidence type="ECO:0000259" key="1">
    <source>
        <dbReference type="Pfam" id="PF23055"/>
    </source>
</evidence>
<proteinExistence type="predicted"/>
<dbReference type="SUPFAM" id="SSF50630">
    <property type="entry name" value="Acid proteases"/>
    <property type="match status" value="1"/>
</dbReference>
<reference evidence="2 3" key="1">
    <citation type="journal article" date="2019" name="Sci. Rep.">
        <title>Orb-weaving spider Araneus ventricosus genome elucidates the spidroin gene catalogue.</title>
        <authorList>
            <person name="Kono N."/>
            <person name="Nakamura H."/>
            <person name="Ohtoshi R."/>
            <person name="Moran D.A.P."/>
            <person name="Shinohara A."/>
            <person name="Yoshida Y."/>
            <person name="Fujiwara M."/>
            <person name="Mori M."/>
            <person name="Tomita M."/>
            <person name="Arakawa K."/>
        </authorList>
    </citation>
    <scope>NUCLEOTIDE SEQUENCE [LARGE SCALE GENOMIC DNA]</scope>
</reference>
<sequence length="428" mass="48437">MSIEGGKADGTELHKVSVKIPPFWIDKLEIWFYKVEAQFKISGITAEETKFNYLISQLDPKFVENVWDIIRSDSQIKYTDSKTRLLNLFKGSENARIQRLITGIDLVDLKPSQLLQKLRSVATSDVSENLIKTLWLGKLPDSIKNILIVSKEDTDSLAIMADKICDMSPKTEIYSTSYEHNSSNELLDRVKNLEQQIYVFVLELDRERGITIISVIDLEAEVTGGMISIQKVNCVTSIFDLEPNAFRRNVNLLAVGIKNHKKIRKTQVCNSGADVSIIPATSQNKKKAEYLLYAANGTEISTYGMKMLNLDLGLRRDFQFPFIIADVTKGILGADFLHKYNLLVDINKKKLIDGITNLFVLGDITAISNDNVISTLNKSIKISNLLLKYPEISRPNLFPKEIKHHVKHFIETNGQPIHAKARQLDQNE</sequence>
<dbReference type="Pfam" id="PF23055">
    <property type="entry name" value="DUF7041"/>
    <property type="match status" value="1"/>
</dbReference>
<gene>
    <name evidence="2" type="ORF">AVEN_44418_1</name>
</gene>
<evidence type="ECO:0000313" key="3">
    <source>
        <dbReference type="Proteomes" id="UP000499080"/>
    </source>
</evidence>